<dbReference type="Gene3D" id="3.20.20.70">
    <property type="entry name" value="Aldolase class I"/>
    <property type="match status" value="1"/>
</dbReference>
<keyword evidence="2" id="KW-0812">Transmembrane</keyword>
<dbReference type="Pfam" id="PF01116">
    <property type="entry name" value="F_bP_aldolase"/>
    <property type="match status" value="1"/>
</dbReference>
<feature type="transmembrane region" description="Helical" evidence="2">
    <location>
        <begin position="657"/>
        <end position="676"/>
    </location>
</feature>
<dbReference type="PANTHER" id="PTHR30304:SF0">
    <property type="entry name" value="D-TAGATOSE-1,6-BISPHOSPHATE ALDOLASE SUBUNIT GATY-RELATED"/>
    <property type="match status" value="1"/>
</dbReference>
<evidence type="ECO:0000256" key="1">
    <source>
        <dbReference type="SAM" id="MobiDB-lite"/>
    </source>
</evidence>
<evidence type="ECO:0000313" key="3">
    <source>
        <dbReference type="EMBL" id="KAF5680604.1"/>
    </source>
</evidence>
<dbReference type="CDD" id="cd00947">
    <property type="entry name" value="TBP_aldolase_IIB"/>
    <property type="match status" value="1"/>
</dbReference>
<gene>
    <name evidence="3" type="ORF">FHETE_378</name>
</gene>
<dbReference type="Proteomes" id="UP000567885">
    <property type="component" value="Unassembled WGS sequence"/>
</dbReference>
<keyword evidence="2" id="KW-1133">Transmembrane helix</keyword>
<feature type="compositionally biased region" description="Low complexity" evidence="1">
    <location>
        <begin position="279"/>
        <end position="289"/>
    </location>
</feature>
<dbReference type="GO" id="GO:0016832">
    <property type="term" value="F:aldehyde-lyase activity"/>
    <property type="evidence" value="ECO:0007669"/>
    <property type="project" value="InterPro"/>
</dbReference>
<dbReference type="OrthoDB" id="2558351at2759"/>
<dbReference type="GO" id="GO:0005975">
    <property type="term" value="P:carbohydrate metabolic process"/>
    <property type="evidence" value="ECO:0007669"/>
    <property type="project" value="InterPro"/>
</dbReference>
<dbReference type="InterPro" id="IPR050246">
    <property type="entry name" value="Class_II_FBP_aldolase"/>
</dbReference>
<sequence>MTTTWKPQNNRTYQILKAAEEGGYGVVAPVVYNIEHILASVQAAEAKHSPLIIQFFPWAITFSKGLLVHAAAHAAREASVPIAVHLDHAQDQAIIRHAADNLPFDSIMVDMSHFEMGENLGKTKELVSYCHARNIATEAEPGRIEGGEDGIADTANLEGALTTEEQVEDFIATGIDFLAPAFGNVHGEYGKRGPVLEFDRLDKIRAKVNGRVRMVLHGTNDFPENIMKACVSGGLSKINVNKLVLDDYLIHMKEQASRLNLTRLMEEAKNAVNDRRRASTTPSSTPTESQRNDADNHVIVAAEAPVSMHSPNTSGPTHPELGNQVASVSANGERDLTLYVDKILFSPAPTGTPEEERSRYPAGCYSVSRQAVTEHVPSSSLAFFSDHAVDHLCSKLGHNKLKTLVNTLETQMQARWEAPFQPCGPPGQFDDSPEQRTQYIRSYFEQVHPIYPFLDQATFEERALRTPPVASDSTSETWLALYHTVLSLGWPSMALLQPLVSTLPRRVDVQGLVAQGTGDDGNGLHKRNLDPGPHQEGKRTFWVVYCLEKEYAFNSSNASLISDMDISCPLPTALLTGPEEFAWLPCWARYSRILSKAYESLFSVTATLNSSEERFIQVDRINDELQLWLYSIPDSLRPARSVIESTYMIAMNPFTPVWILGVMPMVAMFIVFDFVIHNPLHAETRKNLSYLDIVAAHYARLDLLAQGTIHDAKVAEFTSIARLYVEKIAGDRAHTAGDTPNIAGPSIYRELPDDSLLTRQRSDPMSQYDLGQLSTTGTNDMMNNIDESDMSDGLSFLNFPEPVSSLYMTLPQSGYDIADFFGNPFIGSLNCNQP</sequence>
<comment type="caution">
    <text evidence="3">The sequence shown here is derived from an EMBL/GenBank/DDBJ whole genome shotgun (WGS) entry which is preliminary data.</text>
</comment>
<evidence type="ECO:0000256" key="2">
    <source>
        <dbReference type="SAM" id="Phobius"/>
    </source>
</evidence>
<feature type="region of interest" description="Disordered" evidence="1">
    <location>
        <begin position="270"/>
        <end position="295"/>
    </location>
</feature>
<dbReference type="AlphaFoldDB" id="A0A8H5TYB3"/>
<organism evidence="3 4">
    <name type="scientific">Fusarium heterosporum</name>
    <dbReference type="NCBI Taxonomy" id="42747"/>
    <lineage>
        <taxon>Eukaryota</taxon>
        <taxon>Fungi</taxon>
        <taxon>Dikarya</taxon>
        <taxon>Ascomycota</taxon>
        <taxon>Pezizomycotina</taxon>
        <taxon>Sordariomycetes</taxon>
        <taxon>Hypocreomycetidae</taxon>
        <taxon>Hypocreales</taxon>
        <taxon>Nectriaceae</taxon>
        <taxon>Fusarium</taxon>
        <taxon>Fusarium heterosporum species complex</taxon>
    </lineage>
</organism>
<dbReference type="GO" id="GO:0008270">
    <property type="term" value="F:zinc ion binding"/>
    <property type="evidence" value="ECO:0007669"/>
    <property type="project" value="InterPro"/>
</dbReference>
<accession>A0A8H5TYB3</accession>
<keyword evidence="4" id="KW-1185">Reference proteome</keyword>
<dbReference type="InterPro" id="IPR000771">
    <property type="entry name" value="FBA_II"/>
</dbReference>
<dbReference type="PANTHER" id="PTHR30304">
    <property type="entry name" value="D-TAGATOSE-1,6-BISPHOSPHATE ALDOLASE"/>
    <property type="match status" value="1"/>
</dbReference>
<evidence type="ECO:0000313" key="4">
    <source>
        <dbReference type="Proteomes" id="UP000567885"/>
    </source>
</evidence>
<dbReference type="SUPFAM" id="SSF51569">
    <property type="entry name" value="Aldolase"/>
    <property type="match status" value="1"/>
</dbReference>
<dbReference type="InterPro" id="IPR013785">
    <property type="entry name" value="Aldolase_TIM"/>
</dbReference>
<keyword evidence="2" id="KW-0472">Membrane</keyword>
<dbReference type="CDD" id="cd12148">
    <property type="entry name" value="fungal_TF_MHR"/>
    <property type="match status" value="1"/>
</dbReference>
<name>A0A8H5TYB3_FUSHE</name>
<dbReference type="EMBL" id="JAAGWQ010000004">
    <property type="protein sequence ID" value="KAF5680604.1"/>
    <property type="molecule type" value="Genomic_DNA"/>
</dbReference>
<reference evidence="3 4" key="1">
    <citation type="submission" date="2020-05" db="EMBL/GenBank/DDBJ databases">
        <title>Identification and distribution of gene clusters putatively required for synthesis of sphingolipid metabolism inhibitors in phylogenetically diverse species of the filamentous fungus Fusarium.</title>
        <authorList>
            <person name="Kim H.-S."/>
            <person name="Busman M."/>
            <person name="Brown D.W."/>
            <person name="Divon H."/>
            <person name="Uhlig S."/>
            <person name="Proctor R.H."/>
        </authorList>
    </citation>
    <scope>NUCLEOTIDE SEQUENCE [LARGE SCALE GENOMIC DNA]</scope>
    <source>
        <strain evidence="3 4">NRRL 20693</strain>
    </source>
</reference>
<protein>
    <submittedName>
        <fullName evidence="3">Tagatose 1,6-diphosphate aldolase</fullName>
    </submittedName>
</protein>
<proteinExistence type="predicted"/>